<evidence type="ECO:0000256" key="5">
    <source>
        <dbReference type="ARBA" id="ARBA00022692"/>
    </source>
</evidence>
<dbReference type="InterPro" id="IPR004776">
    <property type="entry name" value="Mem_transp_PIN-like"/>
</dbReference>
<name>M7PNV5_9GAMM</name>
<dbReference type="GO" id="GO:0055085">
    <property type="term" value="P:transmembrane transport"/>
    <property type="evidence" value="ECO:0007669"/>
    <property type="project" value="InterPro"/>
</dbReference>
<dbReference type="Pfam" id="PF03547">
    <property type="entry name" value="Mem_trans"/>
    <property type="match status" value="1"/>
</dbReference>
<keyword evidence="4" id="KW-1003">Cell membrane</keyword>
<keyword evidence="7 8" id="KW-0472">Membrane</keyword>
<evidence type="ECO:0000256" key="3">
    <source>
        <dbReference type="ARBA" id="ARBA00022448"/>
    </source>
</evidence>
<dbReference type="PATRIC" id="fig|1286106.3.peg.2347"/>
<comment type="caution">
    <text evidence="9">The sequence shown here is derived from an EMBL/GenBank/DDBJ whole genome shotgun (WGS) entry which is preliminary data.</text>
</comment>
<gene>
    <name evidence="9" type="ORF">MPL1_11738</name>
</gene>
<dbReference type="InterPro" id="IPR038770">
    <property type="entry name" value="Na+/solute_symporter_sf"/>
</dbReference>
<keyword evidence="10" id="KW-1185">Reference proteome</keyword>
<feature type="transmembrane region" description="Helical" evidence="8">
    <location>
        <begin position="279"/>
        <end position="301"/>
    </location>
</feature>
<dbReference type="Proteomes" id="UP000012019">
    <property type="component" value="Unassembled WGS sequence"/>
</dbReference>
<evidence type="ECO:0000256" key="2">
    <source>
        <dbReference type="ARBA" id="ARBA00010145"/>
    </source>
</evidence>
<dbReference type="RefSeq" id="WP_009727302.1">
    <property type="nucleotide sequence ID" value="NZ_APHR01000069.1"/>
</dbReference>
<evidence type="ECO:0000313" key="10">
    <source>
        <dbReference type="Proteomes" id="UP000012019"/>
    </source>
</evidence>
<evidence type="ECO:0000256" key="4">
    <source>
        <dbReference type="ARBA" id="ARBA00022475"/>
    </source>
</evidence>
<evidence type="ECO:0000256" key="8">
    <source>
        <dbReference type="SAM" id="Phobius"/>
    </source>
</evidence>
<keyword evidence="3" id="KW-0813">Transport</keyword>
<evidence type="ECO:0000256" key="7">
    <source>
        <dbReference type="ARBA" id="ARBA00023136"/>
    </source>
</evidence>
<dbReference type="AlphaFoldDB" id="M7PNV5"/>
<feature type="transmembrane region" description="Helical" evidence="8">
    <location>
        <begin position="161"/>
        <end position="180"/>
    </location>
</feature>
<dbReference type="STRING" id="1286106.MPL1_11738"/>
<reference evidence="9 10" key="1">
    <citation type="journal article" date="2013" name="Genome Announc.">
        <title>Draft Genome Sequence of Methylophaga lonarensis MPLT, a Haloalkaliphilic (Non-Methane-Utilizing) Methylotroph.</title>
        <authorList>
            <person name="Shetty S.A."/>
            <person name="Marathe N.P."/>
            <person name="Munot H."/>
            <person name="Antony C.P."/>
            <person name="Dhotre D.P."/>
            <person name="Murrell J.C."/>
            <person name="Shouche Y.S."/>
        </authorList>
    </citation>
    <scope>NUCLEOTIDE SEQUENCE [LARGE SCALE GENOMIC DNA]</scope>
    <source>
        <strain evidence="9 10">MPL</strain>
    </source>
</reference>
<evidence type="ECO:0000256" key="1">
    <source>
        <dbReference type="ARBA" id="ARBA00004651"/>
    </source>
</evidence>
<dbReference type="Gene3D" id="1.20.1530.20">
    <property type="match status" value="1"/>
</dbReference>
<evidence type="ECO:0000313" key="9">
    <source>
        <dbReference type="EMBL" id="EMR12149.1"/>
    </source>
</evidence>
<organism evidence="9 10">
    <name type="scientific">Methylophaga lonarensis MPL</name>
    <dbReference type="NCBI Taxonomy" id="1286106"/>
    <lineage>
        <taxon>Bacteria</taxon>
        <taxon>Pseudomonadati</taxon>
        <taxon>Pseudomonadota</taxon>
        <taxon>Gammaproteobacteria</taxon>
        <taxon>Thiotrichales</taxon>
        <taxon>Piscirickettsiaceae</taxon>
        <taxon>Methylophaga</taxon>
    </lineage>
</organism>
<dbReference type="PANTHER" id="PTHR36838">
    <property type="entry name" value="AUXIN EFFLUX CARRIER FAMILY PROTEIN"/>
    <property type="match status" value="1"/>
</dbReference>
<dbReference type="GO" id="GO:0005886">
    <property type="term" value="C:plasma membrane"/>
    <property type="evidence" value="ECO:0007669"/>
    <property type="project" value="UniProtKB-SubCell"/>
</dbReference>
<feature type="transmembrane region" description="Helical" evidence="8">
    <location>
        <begin position="186"/>
        <end position="208"/>
    </location>
</feature>
<comment type="similarity">
    <text evidence="2">Belongs to the auxin efflux carrier (TC 2.A.69) family.</text>
</comment>
<dbReference type="EMBL" id="APHR01000069">
    <property type="protein sequence ID" value="EMR12149.1"/>
    <property type="molecule type" value="Genomic_DNA"/>
</dbReference>
<feature type="transmembrane region" description="Helical" evidence="8">
    <location>
        <begin position="96"/>
        <end position="114"/>
    </location>
</feature>
<dbReference type="PANTHER" id="PTHR36838:SF1">
    <property type="entry name" value="SLR1864 PROTEIN"/>
    <property type="match status" value="1"/>
</dbReference>
<feature type="transmembrane region" description="Helical" evidence="8">
    <location>
        <begin position="220"/>
        <end position="246"/>
    </location>
</feature>
<comment type="subcellular location">
    <subcellularLocation>
        <location evidence="1">Cell membrane</location>
        <topology evidence="1">Multi-pass membrane protein</topology>
    </subcellularLocation>
</comment>
<keyword evidence="5 8" id="KW-0812">Transmembrane</keyword>
<proteinExistence type="inferred from homology"/>
<evidence type="ECO:0000256" key="6">
    <source>
        <dbReference type="ARBA" id="ARBA00022989"/>
    </source>
</evidence>
<feature type="transmembrane region" description="Helical" evidence="8">
    <location>
        <begin position="35"/>
        <end position="56"/>
    </location>
</feature>
<feature type="transmembrane region" description="Helical" evidence="8">
    <location>
        <begin position="62"/>
        <end position="84"/>
    </location>
</feature>
<feature type="transmembrane region" description="Helical" evidence="8">
    <location>
        <begin position="252"/>
        <end position="272"/>
    </location>
</feature>
<sequence>MMFPVLAQMALLIAAGTLWQRLAPSHIPAIAHRRALTDLVFYILLPAMVIDVIWAAPLDSNSLRISLLAMTGLAFGALAMWLVLRFTTTTSAQKGALLLAATFPNATYLGLPVLDQVLGSWSNAIILQYDLFACTPILMTLGILMARHYGQQESQEHPLRALLRIPPLWAVTIAIVLNLTDVARPAIIHSALATLAGGVVPLMLIALGMSIRWESLRVRFLPLLAPVVAITLLVVPAMVWLSSYLIGVPQDIMVTVVLSAAMPTMVFGIVICERYQLDSALYAAGVTLTTLCCMVTLPLWFQLLPVS</sequence>
<accession>M7PNV5</accession>
<feature type="transmembrane region" description="Helical" evidence="8">
    <location>
        <begin position="126"/>
        <end position="149"/>
    </location>
</feature>
<keyword evidence="6 8" id="KW-1133">Transmembrane helix</keyword>
<dbReference type="eggNOG" id="COG0679">
    <property type="taxonomic scope" value="Bacteria"/>
</dbReference>
<protein>
    <submittedName>
        <fullName evidence="9">Permease</fullName>
    </submittedName>
</protein>